<accession>A0A1B2E831</accession>
<dbReference type="InterPro" id="IPR001647">
    <property type="entry name" value="HTH_TetR"/>
</dbReference>
<reference evidence="4" key="1">
    <citation type="submission" date="2016-08" db="EMBL/GenBank/DDBJ databases">
        <title>Complete Genome Seqeunce of Paenibacillus sp. nov. IHBB 9852 from high altitute lake of Indian trans-Himalayas.</title>
        <authorList>
            <person name="Kiran S."/>
            <person name="Swarnkar M.K."/>
            <person name="Rana A."/>
            <person name="Tewari R."/>
            <person name="Gulati A."/>
        </authorList>
    </citation>
    <scope>NUCLEOTIDE SEQUENCE [LARGE SCALE GENOMIC DNA]</scope>
    <source>
        <strain evidence="4">IHBB 9852</strain>
    </source>
</reference>
<evidence type="ECO:0000313" key="4">
    <source>
        <dbReference type="EMBL" id="ANY76109.1"/>
    </source>
</evidence>
<dbReference type="PRINTS" id="PR00455">
    <property type="entry name" value="HTHTETR"/>
</dbReference>
<proteinExistence type="predicted"/>
<feature type="DNA-binding region" description="H-T-H motif" evidence="2">
    <location>
        <begin position="32"/>
        <end position="51"/>
    </location>
</feature>
<dbReference type="GO" id="GO:0003677">
    <property type="term" value="F:DNA binding"/>
    <property type="evidence" value="ECO:0007669"/>
    <property type="project" value="UniProtKB-UniRule"/>
</dbReference>
<dbReference type="SUPFAM" id="SSF46689">
    <property type="entry name" value="Homeodomain-like"/>
    <property type="match status" value="1"/>
</dbReference>
<dbReference type="KEGG" id="pib:BBD41_27985"/>
<dbReference type="InterPro" id="IPR009057">
    <property type="entry name" value="Homeodomain-like_sf"/>
</dbReference>
<evidence type="ECO:0000256" key="1">
    <source>
        <dbReference type="ARBA" id="ARBA00023125"/>
    </source>
</evidence>
<sequence>MNGYQIRTEKKKEGILKAAFGLILSFGINKMSIAEVAKKAKVSPVSIYNYFGSKEGLVRSAVFHYMEQKIEEYEEIMEENLPFQEKIKKIVFDNIENVNFLEHDLLKTVMEHPMIREEIEEFYQTKTIPFFNKLIQEGKRTDSINADISSEAVMLYLQIFKEAITRPGFLTQASPTTLKDLNSLLYFGLLGKG</sequence>
<organism evidence="4">
    <name type="scientific">Paenibacillus ihbetae</name>
    <dbReference type="NCBI Taxonomy" id="1870820"/>
    <lineage>
        <taxon>Bacteria</taxon>
        <taxon>Bacillati</taxon>
        <taxon>Bacillota</taxon>
        <taxon>Bacilli</taxon>
        <taxon>Bacillales</taxon>
        <taxon>Paenibacillaceae</taxon>
        <taxon>Paenibacillus</taxon>
    </lineage>
</organism>
<dbReference type="EMBL" id="CP016809">
    <property type="protein sequence ID" value="ANY76109.1"/>
    <property type="molecule type" value="Genomic_DNA"/>
</dbReference>
<evidence type="ECO:0000259" key="3">
    <source>
        <dbReference type="PROSITE" id="PS50977"/>
    </source>
</evidence>
<dbReference type="PROSITE" id="PS50977">
    <property type="entry name" value="HTH_TETR_2"/>
    <property type="match status" value="1"/>
</dbReference>
<dbReference type="InterPro" id="IPR050624">
    <property type="entry name" value="HTH-type_Tx_Regulator"/>
</dbReference>
<dbReference type="RefSeq" id="WP_099480039.1">
    <property type="nucleotide sequence ID" value="NZ_CP016809.1"/>
</dbReference>
<dbReference type="Gene3D" id="1.10.357.10">
    <property type="entry name" value="Tetracycline Repressor, domain 2"/>
    <property type="match status" value="1"/>
</dbReference>
<dbReference type="PANTHER" id="PTHR43479:SF21">
    <property type="entry name" value="TRANSCRIPTIONAL REGULATOR, TETR FAMILY"/>
    <property type="match status" value="1"/>
</dbReference>
<evidence type="ECO:0000256" key="2">
    <source>
        <dbReference type="PROSITE-ProRule" id="PRU00335"/>
    </source>
</evidence>
<dbReference type="AlphaFoldDB" id="A0A1B2E831"/>
<dbReference type="Pfam" id="PF00440">
    <property type="entry name" value="TetR_N"/>
    <property type="match status" value="1"/>
</dbReference>
<feature type="domain" description="HTH tetR-type" evidence="3">
    <location>
        <begin position="9"/>
        <end position="69"/>
    </location>
</feature>
<dbReference type="PANTHER" id="PTHR43479">
    <property type="entry name" value="ACREF/ENVCD OPERON REPRESSOR-RELATED"/>
    <property type="match status" value="1"/>
</dbReference>
<keyword evidence="1 2" id="KW-0238">DNA-binding</keyword>
<protein>
    <recommendedName>
        <fullName evidence="3">HTH tetR-type domain-containing protein</fullName>
    </recommendedName>
</protein>
<gene>
    <name evidence="4" type="ORF">BBD41_27985</name>
</gene>
<name>A0A1B2E831_9BACL</name>